<comment type="similarity">
    <text evidence="1">Belongs to the FAH family.</text>
</comment>
<keyword evidence="4" id="KW-0378">Hydrolase</keyword>
<reference evidence="4 5" key="2">
    <citation type="journal article" date="2022" name="Arch. Microbiol.">
        <title>Rhodococcus pseudokoreensis sp. nov. isolated from the rhizosphere of young M26 apple rootstocks.</title>
        <authorList>
            <person name="Kampfer P."/>
            <person name="Glaeser S.P."/>
            <person name="Blom J."/>
            <person name="Wolf J."/>
            <person name="Benning S."/>
            <person name="Schloter M."/>
            <person name="Neumann-Schaal M."/>
        </authorList>
    </citation>
    <scope>NUCLEOTIDE SEQUENCE [LARGE SCALE GENOMIC DNA]</scope>
    <source>
        <strain evidence="4 5">R79</strain>
    </source>
</reference>
<sequence>MRIANIDGRLALAAGNGYIDVEQASGGAFGADPQAVYDVWAEFTNWAARLDTSGHPVIGVTEQTLWGPPVPRPRQVFAIGLNYHDHAAESGLESPAVPPVFTKFPTSLTGHGQPVALPADTVDWEVELVAVIGTRCDYVDAADAWDRIAGVTVGQDLSERGLQLAGPAPQFSLGKSYRGFAPIGPELVTVDELPDRDDLEIGCALDGGEVLQKGRTSDLIFSVPQLVAHLSAVCPLLPGDLIFTGTPSGVGGARKPPKFLRPGDVLTSWIEGVGTLRNTMTAP</sequence>
<dbReference type="RefSeq" id="WP_206008239.1">
    <property type="nucleotide sequence ID" value="NZ_CP070619.1"/>
</dbReference>
<dbReference type="PANTHER" id="PTHR42796">
    <property type="entry name" value="FUMARYLACETOACETATE HYDROLASE DOMAIN-CONTAINING PROTEIN 2A-RELATED"/>
    <property type="match status" value="1"/>
</dbReference>
<evidence type="ECO:0000256" key="1">
    <source>
        <dbReference type="ARBA" id="ARBA00010211"/>
    </source>
</evidence>
<dbReference type="Pfam" id="PF01557">
    <property type="entry name" value="FAA_hydrolase"/>
    <property type="match status" value="1"/>
</dbReference>
<name>A0A974ZVW3_9NOCA</name>
<keyword evidence="2" id="KW-0479">Metal-binding</keyword>
<proteinExistence type="inferred from homology"/>
<evidence type="ECO:0000313" key="5">
    <source>
        <dbReference type="Proteomes" id="UP000662986"/>
    </source>
</evidence>
<evidence type="ECO:0000256" key="2">
    <source>
        <dbReference type="ARBA" id="ARBA00022723"/>
    </source>
</evidence>
<dbReference type="PANTHER" id="PTHR42796:SF4">
    <property type="entry name" value="FUMARYLACETOACETATE HYDROLASE DOMAIN-CONTAINING PROTEIN 2A"/>
    <property type="match status" value="1"/>
</dbReference>
<feature type="domain" description="Fumarylacetoacetase-like C-terminal" evidence="3">
    <location>
        <begin position="76"/>
        <end position="280"/>
    </location>
</feature>
<dbReference type="GO" id="GO:0016787">
    <property type="term" value="F:hydrolase activity"/>
    <property type="evidence" value="ECO:0007669"/>
    <property type="project" value="UniProtKB-KW"/>
</dbReference>
<dbReference type="InterPro" id="IPR051121">
    <property type="entry name" value="FAH"/>
</dbReference>
<evidence type="ECO:0000259" key="3">
    <source>
        <dbReference type="Pfam" id="PF01557"/>
    </source>
</evidence>
<dbReference type="Proteomes" id="UP000662986">
    <property type="component" value="Chromosome"/>
</dbReference>
<dbReference type="InterPro" id="IPR011234">
    <property type="entry name" value="Fumarylacetoacetase-like_C"/>
</dbReference>
<protein>
    <submittedName>
        <fullName evidence="4">Fumarylacetoacetate hydrolase family protein</fullName>
    </submittedName>
</protein>
<dbReference type="EMBL" id="CP070619">
    <property type="protein sequence ID" value="QSE91857.1"/>
    <property type="molecule type" value="Genomic_DNA"/>
</dbReference>
<dbReference type="InterPro" id="IPR036663">
    <property type="entry name" value="Fumarylacetoacetase_C_sf"/>
</dbReference>
<reference evidence="4 5" key="1">
    <citation type="journal article" date="2021" name="Microbiol. Resour. Announc.">
        <title>Complete Genome Sequences of Two Rhodococcus sp. Strains with Large and Linear Chromosomes, Isolated from Apple Rhizosphere.</title>
        <authorList>
            <person name="Benning S."/>
            <person name="Brugnone N."/>
            <person name="Siani R."/>
            <person name="Kublik S."/>
            <person name="Schloter M."/>
            <person name="Rad V."/>
        </authorList>
    </citation>
    <scope>NUCLEOTIDE SEQUENCE [LARGE SCALE GENOMIC DNA]</scope>
    <source>
        <strain evidence="4 5">R79</strain>
    </source>
</reference>
<gene>
    <name evidence="4" type="ORF">JWS13_26075</name>
</gene>
<dbReference type="Gene3D" id="3.90.850.10">
    <property type="entry name" value="Fumarylacetoacetase-like, C-terminal domain"/>
    <property type="match status" value="1"/>
</dbReference>
<keyword evidence="5" id="KW-1185">Reference proteome</keyword>
<dbReference type="SUPFAM" id="SSF56529">
    <property type="entry name" value="FAH"/>
    <property type="match status" value="1"/>
</dbReference>
<evidence type="ECO:0000313" key="4">
    <source>
        <dbReference type="EMBL" id="QSE91857.1"/>
    </source>
</evidence>
<accession>A0A974ZVW3</accession>
<organism evidence="4 5">
    <name type="scientific">Rhodococcus pseudokoreensis</name>
    <dbReference type="NCBI Taxonomy" id="2811421"/>
    <lineage>
        <taxon>Bacteria</taxon>
        <taxon>Bacillati</taxon>
        <taxon>Actinomycetota</taxon>
        <taxon>Actinomycetes</taxon>
        <taxon>Mycobacteriales</taxon>
        <taxon>Nocardiaceae</taxon>
        <taxon>Rhodococcus</taxon>
    </lineage>
</organism>